<evidence type="ECO:0000313" key="3">
    <source>
        <dbReference type="Proteomes" id="UP000479692"/>
    </source>
</evidence>
<dbReference type="RefSeq" id="WP_156641470.1">
    <property type="nucleotide sequence ID" value="NZ_WOXT01000002.1"/>
</dbReference>
<organism evidence="2 3">
    <name type="scientific">Noviluteimonas gilva</name>
    <dbReference type="NCBI Taxonomy" id="2682097"/>
    <lineage>
        <taxon>Bacteria</taxon>
        <taxon>Pseudomonadati</taxon>
        <taxon>Pseudomonadota</taxon>
        <taxon>Gammaproteobacteria</taxon>
        <taxon>Lysobacterales</taxon>
        <taxon>Lysobacteraceae</taxon>
        <taxon>Noviluteimonas</taxon>
    </lineage>
</organism>
<dbReference type="AlphaFoldDB" id="A0A7C9HM25"/>
<accession>A0A7C9HM25</accession>
<dbReference type="Pfam" id="PF13649">
    <property type="entry name" value="Methyltransf_25"/>
    <property type="match status" value="1"/>
</dbReference>
<dbReference type="EMBL" id="WOXT01000002">
    <property type="protein sequence ID" value="MUV14152.1"/>
    <property type="molecule type" value="Genomic_DNA"/>
</dbReference>
<sequence>MTSPSRAARAGWWALFGQWLRNPLQTASIVPSGRDLAQAMVDELPADTRRAIELGGGTGSVTRALLAHGLRGDDLLVIELSESLHAHLRKRFPAVRVALGDASDLPAIAAHCGFLAGGQADAIVSSLGLLAMPEDLQGRIMAAAFACLRPGGRFIQFTYGPQAPVSESVQQALRLKVRRGGFVLRNVPPATVYVYERR</sequence>
<dbReference type="GO" id="GO:0008168">
    <property type="term" value="F:methyltransferase activity"/>
    <property type="evidence" value="ECO:0007669"/>
    <property type="project" value="UniProtKB-KW"/>
</dbReference>
<keyword evidence="3" id="KW-1185">Reference proteome</keyword>
<dbReference type="GO" id="GO:0032259">
    <property type="term" value="P:methylation"/>
    <property type="evidence" value="ECO:0007669"/>
    <property type="project" value="UniProtKB-KW"/>
</dbReference>
<dbReference type="SUPFAM" id="SSF53335">
    <property type="entry name" value="S-adenosyl-L-methionine-dependent methyltransferases"/>
    <property type="match status" value="1"/>
</dbReference>
<dbReference type="InterPro" id="IPR029063">
    <property type="entry name" value="SAM-dependent_MTases_sf"/>
</dbReference>
<protein>
    <submittedName>
        <fullName evidence="2">Methyltransferase domain-containing protein</fullName>
    </submittedName>
</protein>
<comment type="caution">
    <text evidence="2">The sequence shown here is derived from an EMBL/GenBank/DDBJ whole genome shotgun (WGS) entry which is preliminary data.</text>
</comment>
<dbReference type="Gene3D" id="3.40.50.150">
    <property type="entry name" value="Vaccinia Virus protein VP39"/>
    <property type="match status" value="1"/>
</dbReference>
<feature type="domain" description="Methyltransferase" evidence="1">
    <location>
        <begin position="52"/>
        <end position="152"/>
    </location>
</feature>
<evidence type="ECO:0000313" key="2">
    <source>
        <dbReference type="EMBL" id="MUV14152.1"/>
    </source>
</evidence>
<keyword evidence="2" id="KW-0808">Transferase</keyword>
<name>A0A7C9HM25_9GAMM</name>
<dbReference type="CDD" id="cd02440">
    <property type="entry name" value="AdoMet_MTases"/>
    <property type="match status" value="1"/>
</dbReference>
<proteinExistence type="predicted"/>
<reference evidence="2 3" key="1">
    <citation type="submission" date="2019-12" db="EMBL/GenBank/DDBJ databases">
        <authorList>
            <person name="Xu J."/>
        </authorList>
    </citation>
    <scope>NUCLEOTIDE SEQUENCE [LARGE SCALE GENOMIC DNA]</scope>
    <source>
        <strain evidence="2 3">HX-5-24</strain>
    </source>
</reference>
<evidence type="ECO:0000259" key="1">
    <source>
        <dbReference type="Pfam" id="PF13649"/>
    </source>
</evidence>
<gene>
    <name evidence="2" type="ORF">GN331_07995</name>
</gene>
<keyword evidence="2" id="KW-0489">Methyltransferase</keyword>
<dbReference type="Proteomes" id="UP000479692">
    <property type="component" value="Unassembled WGS sequence"/>
</dbReference>
<dbReference type="InterPro" id="IPR041698">
    <property type="entry name" value="Methyltransf_25"/>
</dbReference>